<evidence type="ECO:0000259" key="2">
    <source>
        <dbReference type="PROSITE" id="PS51977"/>
    </source>
</evidence>
<dbReference type="Gene3D" id="2.20.140.10">
    <property type="entry name" value="WGR domain"/>
    <property type="match status" value="1"/>
</dbReference>
<organism evidence="3 4">
    <name type="scientific">Rhodoplanes elegans</name>
    <dbReference type="NCBI Taxonomy" id="29408"/>
    <lineage>
        <taxon>Bacteria</taxon>
        <taxon>Pseudomonadati</taxon>
        <taxon>Pseudomonadota</taxon>
        <taxon>Alphaproteobacteria</taxon>
        <taxon>Hyphomicrobiales</taxon>
        <taxon>Nitrobacteraceae</taxon>
        <taxon>Rhodoplanes</taxon>
    </lineage>
</organism>
<name>A0A327K3C4_9BRAD</name>
<dbReference type="InterPro" id="IPR008893">
    <property type="entry name" value="WGR_domain"/>
</dbReference>
<dbReference type="AlphaFoldDB" id="A0A327K3C4"/>
<keyword evidence="4" id="KW-1185">Reference proteome</keyword>
<feature type="domain" description="WGR" evidence="2">
    <location>
        <begin position="1"/>
        <end position="80"/>
    </location>
</feature>
<dbReference type="PROSITE" id="PS51977">
    <property type="entry name" value="WGR"/>
    <property type="match status" value="1"/>
</dbReference>
<dbReference type="EMBL" id="NPEU01000394">
    <property type="protein sequence ID" value="RAI32917.1"/>
    <property type="molecule type" value="Genomic_DNA"/>
</dbReference>
<dbReference type="SUPFAM" id="SSF142921">
    <property type="entry name" value="WGR domain-like"/>
    <property type="match status" value="1"/>
</dbReference>
<dbReference type="Proteomes" id="UP000248863">
    <property type="component" value="Unassembled WGS sequence"/>
</dbReference>
<evidence type="ECO:0000313" key="3">
    <source>
        <dbReference type="EMBL" id="RAI32917.1"/>
    </source>
</evidence>
<feature type="region of interest" description="Disordered" evidence="1">
    <location>
        <begin position="58"/>
        <end position="80"/>
    </location>
</feature>
<feature type="compositionally biased region" description="Basic and acidic residues" evidence="1">
    <location>
        <begin position="66"/>
        <end position="80"/>
    </location>
</feature>
<dbReference type="OrthoDB" id="5801306at2"/>
<reference evidence="3 4" key="1">
    <citation type="submission" date="2017-07" db="EMBL/GenBank/DDBJ databases">
        <title>Draft Genome Sequences of Select Purple Nonsulfur Bacteria.</title>
        <authorList>
            <person name="Lasarre B."/>
            <person name="Mckinlay J.B."/>
        </authorList>
    </citation>
    <scope>NUCLEOTIDE SEQUENCE [LARGE SCALE GENOMIC DNA]</scope>
    <source>
        <strain evidence="3 4">DSM 11907</strain>
    </source>
</reference>
<comment type="caution">
    <text evidence="3">The sequence shown here is derived from an EMBL/GenBank/DDBJ whole genome shotgun (WGS) entry which is preliminary data.</text>
</comment>
<evidence type="ECO:0000313" key="4">
    <source>
        <dbReference type="Proteomes" id="UP000248863"/>
    </source>
</evidence>
<dbReference type="SMART" id="SM00773">
    <property type="entry name" value="WGR"/>
    <property type="match status" value="1"/>
</dbReference>
<accession>A0A327K3C4</accession>
<dbReference type="InterPro" id="IPR036930">
    <property type="entry name" value="WGR_dom_sf"/>
</dbReference>
<sequence length="80" mass="9109">MSAPVVLHRVDPSRNMARFYLMDVQPDLFGGWSFIREWGRIGRGGTLRALPCPTQEAAQAALEQQRQAKERRGYAPPIRE</sequence>
<proteinExistence type="predicted"/>
<evidence type="ECO:0000256" key="1">
    <source>
        <dbReference type="SAM" id="MobiDB-lite"/>
    </source>
</evidence>
<protein>
    <recommendedName>
        <fullName evidence="2">WGR domain-containing protein</fullName>
    </recommendedName>
</protein>
<dbReference type="Pfam" id="PF05406">
    <property type="entry name" value="WGR"/>
    <property type="match status" value="1"/>
</dbReference>
<dbReference type="CDD" id="cd07996">
    <property type="entry name" value="WGR_MMR_like"/>
    <property type="match status" value="1"/>
</dbReference>
<dbReference type="InterPro" id="IPR049809">
    <property type="entry name" value="YehF/YfeS-like_WGR"/>
</dbReference>
<gene>
    <name evidence="3" type="ORF">CH338_23410</name>
</gene>